<evidence type="ECO:0000256" key="5">
    <source>
        <dbReference type="ARBA" id="ARBA00022989"/>
    </source>
</evidence>
<dbReference type="RefSeq" id="XP_073561582.1">
    <property type="nucleotide sequence ID" value="XM_073700485.1"/>
</dbReference>
<reference evidence="10 11" key="1">
    <citation type="submission" date="2018-01" db="EMBL/GenBank/DDBJ databases">
        <title>Genome characterization of the sugarcane-associated fungus Trichoderma ghanense CCMA-1212 and their application in lignocelulose bioconversion.</title>
        <authorList>
            <person name="Steindorff A.S."/>
            <person name="Mendes T.D."/>
            <person name="Vilela E.S.D."/>
            <person name="Rodrigues D.S."/>
            <person name="Formighieri E.F."/>
            <person name="Melo I.S."/>
            <person name="Favaro L.C.L."/>
        </authorList>
    </citation>
    <scope>NUCLEOTIDE SEQUENCE [LARGE SCALE GENOMIC DNA]</scope>
    <source>
        <strain evidence="10 11">CCMA-1212</strain>
    </source>
</reference>
<dbReference type="InterPro" id="IPR020846">
    <property type="entry name" value="MFS_dom"/>
</dbReference>
<evidence type="ECO:0000256" key="1">
    <source>
        <dbReference type="ARBA" id="ARBA00004127"/>
    </source>
</evidence>
<dbReference type="PANTHER" id="PTHR23514:SF3">
    <property type="entry name" value="BYPASS OF STOP CODON PROTEIN 6"/>
    <property type="match status" value="1"/>
</dbReference>
<feature type="transmembrane region" description="Helical" evidence="8">
    <location>
        <begin position="107"/>
        <end position="126"/>
    </location>
</feature>
<name>A0ABY2HCJ6_9HYPO</name>
<organism evidence="10 11">
    <name type="scientific">Trichoderma ghanense</name>
    <dbReference type="NCBI Taxonomy" id="65468"/>
    <lineage>
        <taxon>Eukaryota</taxon>
        <taxon>Fungi</taxon>
        <taxon>Dikarya</taxon>
        <taxon>Ascomycota</taxon>
        <taxon>Pezizomycotina</taxon>
        <taxon>Sordariomycetes</taxon>
        <taxon>Hypocreomycetidae</taxon>
        <taxon>Hypocreales</taxon>
        <taxon>Hypocreaceae</taxon>
        <taxon>Trichoderma</taxon>
    </lineage>
</organism>
<feature type="region of interest" description="Disordered" evidence="7">
    <location>
        <begin position="1"/>
        <end position="45"/>
    </location>
</feature>
<evidence type="ECO:0000256" key="4">
    <source>
        <dbReference type="ARBA" id="ARBA00022692"/>
    </source>
</evidence>
<protein>
    <submittedName>
        <fullName evidence="10">Bypass of stop codon protein 6</fullName>
    </submittedName>
</protein>
<dbReference type="PROSITE" id="PS50850">
    <property type="entry name" value="MFS"/>
    <property type="match status" value="1"/>
</dbReference>
<comment type="similarity">
    <text evidence="2">Belongs to the major facilitator superfamily.</text>
</comment>
<dbReference type="SUPFAM" id="SSF103473">
    <property type="entry name" value="MFS general substrate transporter"/>
    <property type="match status" value="1"/>
</dbReference>
<gene>
    <name evidence="10" type="ORF">CCMA1212_003126</name>
</gene>
<feature type="transmembrane region" description="Helical" evidence="8">
    <location>
        <begin position="224"/>
        <end position="246"/>
    </location>
</feature>
<feature type="domain" description="Major facilitator superfamily (MFS) profile" evidence="9">
    <location>
        <begin position="73"/>
        <end position="475"/>
    </location>
</feature>
<feature type="transmembrane region" description="Helical" evidence="8">
    <location>
        <begin position="339"/>
        <end position="356"/>
    </location>
</feature>
<feature type="transmembrane region" description="Helical" evidence="8">
    <location>
        <begin position="160"/>
        <end position="177"/>
    </location>
</feature>
<comment type="caution">
    <text evidence="10">The sequence shown here is derived from an EMBL/GenBank/DDBJ whole genome shotgun (WGS) entry which is preliminary data.</text>
</comment>
<dbReference type="InterPro" id="IPR011701">
    <property type="entry name" value="MFS"/>
</dbReference>
<dbReference type="Proteomes" id="UP001642720">
    <property type="component" value="Unassembled WGS sequence"/>
</dbReference>
<dbReference type="EMBL" id="PPTA01000003">
    <property type="protein sequence ID" value="TFB05381.1"/>
    <property type="molecule type" value="Genomic_DNA"/>
</dbReference>
<evidence type="ECO:0000313" key="10">
    <source>
        <dbReference type="EMBL" id="TFB05381.1"/>
    </source>
</evidence>
<comment type="subcellular location">
    <subcellularLocation>
        <location evidence="1">Endomembrane system</location>
        <topology evidence="1">Multi-pass membrane protein</topology>
    </subcellularLocation>
</comment>
<sequence length="478" mass="50906">MSRTTTTSETILLSPLPPPAPTASIPRRSSNPDPPILPFPEQPSIHDAESALPPETAVSTAQRWNDPPRNKYRLLSCFFAFLVYGMNDGAPGAMVPLFGEYYHLRHSIVSLIFLSPMVGCVLASFASNRLHAVAGRRGVALTATGAYVLAYLGLSQHPPFGVVVFLLVLTGFGSGLMNGSWNSWVGGLVSGSTLLGFLHGFWGAGATLAPILVSRIATKVEHWWIFYTMMTGLACLACVGVTSSFWDDAGSGFHRQPIAPSTNAQPGTIKVLKNKVSPPEPQTPFPYLQLTTGNNKVTLTFSAFMVLYVGSEVTIGGWLLTFMMSVRNGSPNASSLATSGFWIGLTVGRFSLGWVTGYVGEKVMVTVYLLSAIGLELGFWLGKEFAVSAVMAALVGVSIGMIMPSGIRLMTKLLPPEKHLISVGFATAFAVSGSAVFPFAVGALAEAYGVEVLQPVALALFGSQLGLWLLISRNKLKV</sequence>
<keyword evidence="4 8" id="KW-0812">Transmembrane</keyword>
<feature type="transmembrane region" description="Helical" evidence="8">
    <location>
        <begin position="419"/>
        <end position="440"/>
    </location>
</feature>
<keyword evidence="5 8" id="KW-1133">Transmembrane helix</keyword>
<dbReference type="PANTHER" id="PTHR23514">
    <property type="entry name" value="BYPASS OF STOP CODON PROTEIN 6"/>
    <property type="match status" value="1"/>
</dbReference>
<feature type="transmembrane region" description="Helical" evidence="8">
    <location>
        <begin position="72"/>
        <end position="87"/>
    </location>
</feature>
<evidence type="ECO:0000259" key="9">
    <source>
        <dbReference type="PROSITE" id="PS50850"/>
    </source>
</evidence>
<evidence type="ECO:0000313" key="11">
    <source>
        <dbReference type="Proteomes" id="UP001642720"/>
    </source>
</evidence>
<keyword evidence="3" id="KW-0813">Transport</keyword>
<feature type="transmembrane region" description="Helical" evidence="8">
    <location>
        <begin position="184"/>
        <end position="204"/>
    </location>
</feature>
<dbReference type="Gene3D" id="1.20.1250.20">
    <property type="entry name" value="MFS general substrate transporter like domains"/>
    <property type="match status" value="1"/>
</dbReference>
<accession>A0ABY2HCJ6</accession>
<feature type="transmembrane region" description="Helical" evidence="8">
    <location>
        <begin position="452"/>
        <end position="471"/>
    </location>
</feature>
<feature type="transmembrane region" description="Helical" evidence="8">
    <location>
        <begin position="387"/>
        <end position="407"/>
    </location>
</feature>
<keyword evidence="6 8" id="KW-0472">Membrane</keyword>
<keyword evidence="11" id="KW-1185">Reference proteome</keyword>
<proteinExistence type="inferred from homology"/>
<feature type="transmembrane region" description="Helical" evidence="8">
    <location>
        <begin position="363"/>
        <end position="381"/>
    </location>
</feature>
<evidence type="ECO:0000256" key="7">
    <source>
        <dbReference type="SAM" id="MobiDB-lite"/>
    </source>
</evidence>
<evidence type="ECO:0000256" key="2">
    <source>
        <dbReference type="ARBA" id="ARBA00008335"/>
    </source>
</evidence>
<dbReference type="Pfam" id="PF07690">
    <property type="entry name" value="MFS_1"/>
    <property type="match status" value="1"/>
</dbReference>
<feature type="compositionally biased region" description="Pro residues" evidence="7">
    <location>
        <begin position="32"/>
        <end position="41"/>
    </location>
</feature>
<dbReference type="GeneID" id="300574935"/>
<dbReference type="InterPro" id="IPR036259">
    <property type="entry name" value="MFS_trans_sf"/>
</dbReference>
<evidence type="ECO:0000256" key="8">
    <source>
        <dbReference type="SAM" id="Phobius"/>
    </source>
</evidence>
<dbReference type="InterPro" id="IPR051788">
    <property type="entry name" value="MFS_Transporter"/>
</dbReference>
<feature type="transmembrane region" description="Helical" evidence="8">
    <location>
        <begin position="297"/>
        <end position="319"/>
    </location>
</feature>
<feature type="transmembrane region" description="Helical" evidence="8">
    <location>
        <begin position="138"/>
        <end position="154"/>
    </location>
</feature>
<evidence type="ECO:0000256" key="6">
    <source>
        <dbReference type="ARBA" id="ARBA00023136"/>
    </source>
</evidence>
<evidence type="ECO:0000256" key="3">
    <source>
        <dbReference type="ARBA" id="ARBA00022448"/>
    </source>
</evidence>